<evidence type="ECO:0008006" key="3">
    <source>
        <dbReference type="Google" id="ProtNLM"/>
    </source>
</evidence>
<evidence type="ECO:0000313" key="2">
    <source>
        <dbReference type="Proteomes" id="UP000563906"/>
    </source>
</evidence>
<reference evidence="1 2" key="1">
    <citation type="submission" date="2020-07" db="EMBL/GenBank/DDBJ databases">
        <title>Bacterium isolated from marine sediment.</title>
        <authorList>
            <person name="Shang D."/>
            <person name="Du Z.-J."/>
        </authorList>
    </citation>
    <scope>NUCLEOTIDE SEQUENCE [LARGE SCALE GENOMIC DNA]</scope>
    <source>
        <strain evidence="1 2">S7007</strain>
    </source>
</reference>
<sequence>MKKNLCLIVLSILLSCKSEKQEKPIEVKSWIYLEMGSKEDSNNDAVYGEISQKHLSFLRDNTKSEKLIMISNARFIDKDSIIKDVTEGTNEKGILFYKIKTINYVEVLKEDPINKKNDYIK</sequence>
<dbReference type="RefSeq" id="WP_182124974.1">
    <property type="nucleotide sequence ID" value="NZ_JACGLS010000003.1"/>
</dbReference>
<comment type="caution">
    <text evidence="1">The sequence shown here is derived from an EMBL/GenBank/DDBJ whole genome shotgun (WGS) entry which is preliminary data.</text>
</comment>
<keyword evidence="2" id="KW-1185">Reference proteome</keyword>
<evidence type="ECO:0000313" key="1">
    <source>
        <dbReference type="EMBL" id="MBA6156470.1"/>
    </source>
</evidence>
<organism evidence="1 2">
    <name type="scientific">Tenacibaculum pelagium</name>
    <dbReference type="NCBI Taxonomy" id="2759527"/>
    <lineage>
        <taxon>Bacteria</taxon>
        <taxon>Pseudomonadati</taxon>
        <taxon>Bacteroidota</taxon>
        <taxon>Flavobacteriia</taxon>
        <taxon>Flavobacteriales</taxon>
        <taxon>Flavobacteriaceae</taxon>
        <taxon>Tenacibaculum</taxon>
    </lineage>
</organism>
<dbReference type="PROSITE" id="PS51257">
    <property type="entry name" value="PROKAR_LIPOPROTEIN"/>
    <property type="match status" value="1"/>
</dbReference>
<gene>
    <name evidence="1" type="ORF">H3Z83_08095</name>
</gene>
<name>A0A839AQ10_9FLAO</name>
<accession>A0A839AQ10</accession>
<dbReference type="EMBL" id="JACGLS010000003">
    <property type="protein sequence ID" value="MBA6156470.1"/>
    <property type="molecule type" value="Genomic_DNA"/>
</dbReference>
<dbReference type="AlphaFoldDB" id="A0A839AQ10"/>
<protein>
    <recommendedName>
        <fullName evidence="3">Lipoprotein</fullName>
    </recommendedName>
</protein>
<proteinExistence type="predicted"/>
<dbReference type="Proteomes" id="UP000563906">
    <property type="component" value="Unassembled WGS sequence"/>
</dbReference>